<gene>
    <name evidence="2" type="ORF">POSPLADRAFT_1066184</name>
</gene>
<organism evidence="2 3">
    <name type="scientific">Postia placenta MAD-698-R-SB12</name>
    <dbReference type="NCBI Taxonomy" id="670580"/>
    <lineage>
        <taxon>Eukaryota</taxon>
        <taxon>Fungi</taxon>
        <taxon>Dikarya</taxon>
        <taxon>Basidiomycota</taxon>
        <taxon>Agaricomycotina</taxon>
        <taxon>Agaricomycetes</taxon>
        <taxon>Polyporales</taxon>
        <taxon>Adustoporiaceae</taxon>
        <taxon>Rhodonia</taxon>
    </lineage>
</organism>
<dbReference type="EMBL" id="KZ110598">
    <property type="protein sequence ID" value="OSX61408.1"/>
    <property type="molecule type" value="Genomic_DNA"/>
</dbReference>
<dbReference type="Pfam" id="PF17667">
    <property type="entry name" value="Pkinase_fungal"/>
    <property type="match status" value="1"/>
</dbReference>
<dbReference type="InterPro" id="IPR040976">
    <property type="entry name" value="Pkinase_fungal"/>
</dbReference>
<keyword evidence="3" id="KW-1185">Reference proteome</keyword>
<dbReference type="RefSeq" id="XP_024338202.1">
    <property type="nucleotide sequence ID" value="XM_024482047.1"/>
</dbReference>
<protein>
    <recommendedName>
        <fullName evidence="1">Fungal-type protein kinase domain-containing protein</fullName>
    </recommendedName>
</protein>
<evidence type="ECO:0000313" key="2">
    <source>
        <dbReference type="EMBL" id="OSX61408.1"/>
    </source>
</evidence>
<evidence type="ECO:0000313" key="3">
    <source>
        <dbReference type="Proteomes" id="UP000194127"/>
    </source>
</evidence>
<dbReference type="OrthoDB" id="2803741at2759"/>
<dbReference type="Proteomes" id="UP000194127">
    <property type="component" value="Unassembled WGS sequence"/>
</dbReference>
<feature type="domain" description="Fungal-type protein kinase" evidence="1">
    <location>
        <begin position="12"/>
        <end position="78"/>
    </location>
</feature>
<reference evidence="2 3" key="1">
    <citation type="submission" date="2017-04" db="EMBL/GenBank/DDBJ databases">
        <title>Genome Sequence of the Model Brown-Rot Fungus Postia placenta SB12.</title>
        <authorList>
            <consortium name="DOE Joint Genome Institute"/>
            <person name="Gaskell J."/>
            <person name="Kersten P."/>
            <person name="Larrondo L.F."/>
            <person name="Canessa P."/>
            <person name="Martinez D."/>
            <person name="Hibbett D."/>
            <person name="Schmoll M."/>
            <person name="Kubicek C.P."/>
            <person name="Martinez A.T."/>
            <person name="Yadav J."/>
            <person name="Master E."/>
            <person name="Magnuson J.K."/>
            <person name="James T."/>
            <person name="Yaver D."/>
            <person name="Berka R."/>
            <person name="Labutti K."/>
            <person name="Lipzen A."/>
            <person name="Aerts A."/>
            <person name="Barry K."/>
            <person name="Henrissat B."/>
            <person name="Blanchette R."/>
            <person name="Grigoriev I."/>
            <person name="Cullen D."/>
        </authorList>
    </citation>
    <scope>NUCLEOTIDE SEQUENCE [LARGE SCALE GENOMIC DNA]</scope>
    <source>
        <strain evidence="2 3">MAD-698-R-SB12</strain>
    </source>
</reference>
<dbReference type="AlphaFoldDB" id="A0A1X6MYF6"/>
<proteinExistence type="predicted"/>
<sequence>MIAQTQHIMSGQVVPALLQRMHDRMCRDPRRRYIISMTFEDTKLKIWFCTRSELLFSDAMSIMDDDEIVVRFLLTVMCRVRPSEISMQSHSVLRSQAWKLDTR</sequence>
<dbReference type="GeneID" id="36326997"/>
<evidence type="ECO:0000259" key="1">
    <source>
        <dbReference type="Pfam" id="PF17667"/>
    </source>
</evidence>
<name>A0A1X6MYF6_9APHY</name>
<accession>A0A1X6MYF6</accession>